<name>A0ABU4WD93_9FUSO</name>
<reference evidence="4" key="1">
    <citation type="submission" date="2023-07" db="EMBL/GenBank/DDBJ databases">
        <authorList>
            <person name="Colorado M.A."/>
            <person name="Villamil L.M."/>
            <person name="Melo J.F."/>
            <person name="Rodriguez J.A."/>
            <person name="Ruiz R.Y."/>
        </authorList>
    </citation>
    <scope>NUCLEOTIDE SEQUENCE [LARGE SCALE GENOMIC DNA]</scope>
    <source>
        <strain evidence="4">C33</strain>
    </source>
</reference>
<dbReference type="EMBL" id="JAVIKH010000056">
    <property type="protein sequence ID" value="MDX8337487.1"/>
    <property type="molecule type" value="Genomic_DNA"/>
</dbReference>
<dbReference type="RefSeq" id="WP_320314812.1">
    <property type="nucleotide sequence ID" value="NZ_JAVIKH010000056.1"/>
</dbReference>
<feature type="compositionally biased region" description="Gly residues" evidence="1">
    <location>
        <begin position="59"/>
        <end position="77"/>
    </location>
</feature>
<keyword evidence="2" id="KW-0732">Signal</keyword>
<feature type="region of interest" description="Disordered" evidence="1">
    <location>
        <begin position="54"/>
        <end position="95"/>
    </location>
</feature>
<organism evidence="3 4">
    <name type="scientific">Candidatus Cetobacterium colombiensis</name>
    <dbReference type="NCBI Taxonomy" id="3073100"/>
    <lineage>
        <taxon>Bacteria</taxon>
        <taxon>Fusobacteriati</taxon>
        <taxon>Fusobacteriota</taxon>
        <taxon>Fusobacteriia</taxon>
        <taxon>Fusobacteriales</taxon>
        <taxon>Fusobacteriaceae</taxon>
        <taxon>Cetobacterium</taxon>
    </lineage>
</organism>
<evidence type="ECO:0000256" key="2">
    <source>
        <dbReference type="SAM" id="SignalP"/>
    </source>
</evidence>
<proteinExistence type="predicted"/>
<comment type="caution">
    <text evidence="3">The sequence shown here is derived from an EMBL/GenBank/DDBJ whole genome shotgun (WGS) entry which is preliminary data.</text>
</comment>
<protein>
    <submittedName>
        <fullName evidence="3">Uncharacterized protein</fullName>
    </submittedName>
</protein>
<keyword evidence="4" id="KW-1185">Reference proteome</keyword>
<feature type="compositionally biased region" description="Polar residues" evidence="1">
    <location>
        <begin position="80"/>
        <end position="95"/>
    </location>
</feature>
<feature type="signal peptide" evidence="2">
    <location>
        <begin position="1"/>
        <end position="18"/>
    </location>
</feature>
<sequence>MKKLLIIGTLVLGSIAFAANGTGRLAGNAQPNGVTRMAANNGVCVVTGTTERANKGEFVGPGRGQGQGRGRMAGKGQGRMLNNQATTPAAPAKTN</sequence>
<feature type="chain" id="PRO_5047415978" evidence="2">
    <location>
        <begin position="19"/>
        <end position="95"/>
    </location>
</feature>
<dbReference type="Proteomes" id="UP001279681">
    <property type="component" value="Unassembled WGS sequence"/>
</dbReference>
<evidence type="ECO:0000313" key="4">
    <source>
        <dbReference type="Proteomes" id="UP001279681"/>
    </source>
</evidence>
<accession>A0ABU4WD93</accession>
<evidence type="ECO:0000256" key="1">
    <source>
        <dbReference type="SAM" id="MobiDB-lite"/>
    </source>
</evidence>
<gene>
    <name evidence="3" type="ORF">RFV38_13460</name>
</gene>
<evidence type="ECO:0000313" key="3">
    <source>
        <dbReference type="EMBL" id="MDX8337487.1"/>
    </source>
</evidence>